<accession>A0A9D2QWG9</accession>
<sequence>MCHASTVLEKPDGEILTAWFGGSREGASDTGIYLSRRKKGGEFCIPEKMAGSTEAHWNPVLFSPDEKNIYLYYKVGMKIACWRTYIRISEDGGLTFGQEKELVKGDEGGRGPVKNKPIKLENGIILAPGSLEKEEWAAFVDYSEDGAGIFQKSNMIRIPGLKEKTKGSFGKSDGIEFDSEIPVSPQSFQNRGVIQPTLWAEDEKNVHMLLRSSEGRIYRSDSTDGGKHWTDAVPTELLNNNSGIDAARLPDGRIVLAHNPVGESWGDRTPLSISVSEDGGNSFKRILNVEEGPGEYSYPAVVAGRESILLTYTYDRKNIMFCRIRL</sequence>
<dbReference type="EMBL" id="DWUY01000220">
    <property type="protein sequence ID" value="HJD29271.1"/>
    <property type="molecule type" value="Genomic_DNA"/>
</dbReference>
<gene>
    <name evidence="2" type="ORF">H9914_09825</name>
</gene>
<dbReference type="PANTHER" id="PTHR43752">
    <property type="entry name" value="BNR/ASP-BOX REPEAT FAMILY PROTEIN"/>
    <property type="match status" value="1"/>
</dbReference>
<dbReference type="Gene3D" id="2.120.10.10">
    <property type="match status" value="1"/>
</dbReference>
<reference evidence="2" key="2">
    <citation type="submission" date="2021-04" db="EMBL/GenBank/DDBJ databases">
        <authorList>
            <person name="Gilroy R."/>
        </authorList>
    </citation>
    <scope>NUCLEOTIDE SEQUENCE</scope>
    <source>
        <strain evidence="2">ChiBcec6-4105</strain>
    </source>
</reference>
<dbReference type="InterPro" id="IPR036278">
    <property type="entry name" value="Sialidase_sf"/>
</dbReference>
<name>A0A9D2QWG9_9FIRM</name>
<protein>
    <submittedName>
        <fullName evidence="2">Exo-alpha-sialidase</fullName>
    </submittedName>
</protein>
<comment type="caution">
    <text evidence="2">The sequence shown here is derived from an EMBL/GenBank/DDBJ whole genome shotgun (WGS) entry which is preliminary data.</text>
</comment>
<dbReference type="PANTHER" id="PTHR43752:SF2">
    <property type="entry name" value="BNR_ASP-BOX REPEAT FAMILY PROTEIN"/>
    <property type="match status" value="1"/>
</dbReference>
<evidence type="ECO:0000259" key="1">
    <source>
        <dbReference type="Pfam" id="PF13088"/>
    </source>
</evidence>
<feature type="domain" description="Sialidase" evidence="1">
    <location>
        <begin position="13"/>
        <end position="307"/>
    </location>
</feature>
<dbReference type="Pfam" id="PF13088">
    <property type="entry name" value="BNR_2"/>
    <property type="match status" value="1"/>
</dbReference>
<dbReference type="SUPFAM" id="SSF50939">
    <property type="entry name" value="Sialidases"/>
    <property type="match status" value="1"/>
</dbReference>
<dbReference type="Proteomes" id="UP000823892">
    <property type="component" value="Unassembled WGS sequence"/>
</dbReference>
<evidence type="ECO:0000313" key="2">
    <source>
        <dbReference type="EMBL" id="HJD29271.1"/>
    </source>
</evidence>
<proteinExistence type="predicted"/>
<reference evidence="2" key="1">
    <citation type="journal article" date="2021" name="PeerJ">
        <title>Extensive microbial diversity within the chicken gut microbiome revealed by metagenomics and culture.</title>
        <authorList>
            <person name="Gilroy R."/>
            <person name="Ravi A."/>
            <person name="Getino M."/>
            <person name="Pursley I."/>
            <person name="Horton D.L."/>
            <person name="Alikhan N.F."/>
            <person name="Baker D."/>
            <person name="Gharbi K."/>
            <person name="Hall N."/>
            <person name="Watson M."/>
            <person name="Adriaenssens E.M."/>
            <person name="Foster-Nyarko E."/>
            <person name="Jarju S."/>
            <person name="Secka A."/>
            <person name="Antonio M."/>
            <person name="Oren A."/>
            <person name="Chaudhuri R.R."/>
            <person name="La Ragione R."/>
            <person name="Hildebrand F."/>
            <person name="Pallen M.J."/>
        </authorList>
    </citation>
    <scope>NUCLEOTIDE SEQUENCE</scope>
    <source>
        <strain evidence="2">ChiBcec6-4105</strain>
    </source>
</reference>
<dbReference type="CDD" id="cd15482">
    <property type="entry name" value="Sialidase_non-viral"/>
    <property type="match status" value="1"/>
</dbReference>
<dbReference type="AlphaFoldDB" id="A0A9D2QWG9"/>
<organism evidence="2 3">
    <name type="scientific">Candidatus Blautia avicola</name>
    <dbReference type="NCBI Taxonomy" id="2838483"/>
    <lineage>
        <taxon>Bacteria</taxon>
        <taxon>Bacillati</taxon>
        <taxon>Bacillota</taxon>
        <taxon>Clostridia</taxon>
        <taxon>Lachnospirales</taxon>
        <taxon>Lachnospiraceae</taxon>
        <taxon>Blautia</taxon>
    </lineage>
</organism>
<dbReference type="InterPro" id="IPR011040">
    <property type="entry name" value="Sialidase"/>
</dbReference>
<evidence type="ECO:0000313" key="3">
    <source>
        <dbReference type="Proteomes" id="UP000823892"/>
    </source>
</evidence>